<reference evidence="2 3" key="1">
    <citation type="submission" date="2020-04" db="EMBL/GenBank/DDBJ databases">
        <title>Hymenobacter polaris sp. nov., isolated from Arctic soil.</title>
        <authorList>
            <person name="Dahal R.H."/>
        </authorList>
    </citation>
    <scope>NUCLEOTIDE SEQUENCE [LARGE SCALE GENOMIC DNA]</scope>
    <source>
        <strain evidence="2 3">RP-2-7</strain>
    </source>
</reference>
<sequence>MATAKKLRYSLDEDQHLATWETGPDPDYNEAAPAGFDDVIDCEYEVPADPDYDDAGQPTYDEPAPADPDYGDEPAVSWTDEAPGSPPPPAPAAGFTYALGQAVRPLTQQQAHPVVWQGYLKERHPTTGLVQRVPVYQLRDGFWDCYREDELQAA</sequence>
<accession>A0A7Y0AEK1</accession>
<name>A0A7Y0AEK1_9BACT</name>
<evidence type="ECO:0000313" key="3">
    <source>
        <dbReference type="Proteomes" id="UP000559626"/>
    </source>
</evidence>
<evidence type="ECO:0000313" key="2">
    <source>
        <dbReference type="EMBL" id="NML65929.1"/>
    </source>
</evidence>
<feature type="region of interest" description="Disordered" evidence="1">
    <location>
        <begin position="1"/>
        <end position="95"/>
    </location>
</feature>
<keyword evidence="3" id="KW-1185">Reference proteome</keyword>
<evidence type="ECO:0000256" key="1">
    <source>
        <dbReference type="SAM" id="MobiDB-lite"/>
    </source>
</evidence>
<dbReference type="Proteomes" id="UP000559626">
    <property type="component" value="Unassembled WGS sequence"/>
</dbReference>
<feature type="compositionally biased region" description="Acidic residues" evidence="1">
    <location>
        <begin position="38"/>
        <end position="54"/>
    </location>
</feature>
<proteinExistence type="predicted"/>
<protein>
    <submittedName>
        <fullName evidence="2">Uncharacterized protein</fullName>
    </submittedName>
</protein>
<comment type="caution">
    <text evidence="2">The sequence shown here is derived from an EMBL/GenBank/DDBJ whole genome shotgun (WGS) entry which is preliminary data.</text>
</comment>
<dbReference type="AlphaFoldDB" id="A0A7Y0AEK1"/>
<dbReference type="EMBL" id="JABBGH010000002">
    <property type="protein sequence ID" value="NML65929.1"/>
    <property type="molecule type" value="Genomic_DNA"/>
</dbReference>
<gene>
    <name evidence="2" type="ORF">HHL22_12000</name>
</gene>
<dbReference type="RefSeq" id="WP_169531564.1">
    <property type="nucleotide sequence ID" value="NZ_JABBGH010000002.1"/>
</dbReference>
<organism evidence="2 3">
    <name type="scientific">Hymenobacter polaris</name>
    <dbReference type="NCBI Taxonomy" id="2682546"/>
    <lineage>
        <taxon>Bacteria</taxon>
        <taxon>Pseudomonadati</taxon>
        <taxon>Bacteroidota</taxon>
        <taxon>Cytophagia</taxon>
        <taxon>Cytophagales</taxon>
        <taxon>Hymenobacteraceae</taxon>
        <taxon>Hymenobacter</taxon>
    </lineage>
</organism>